<evidence type="ECO:0000256" key="2">
    <source>
        <dbReference type="ARBA" id="ARBA00004989"/>
    </source>
</evidence>
<dbReference type="InterPro" id="IPR002505">
    <property type="entry name" value="PTA_PTB"/>
</dbReference>
<sequence length="715" mass="81382">MSRVIMLISIDIGVGLSSVVLSMMYAMEKQKIRFGFFKPVTDCNLSEVDFFYTSDSISYFIKHYYPQVSYACSLDINYVEYLFDSNKLNILMEEIAFRFYQTFSKESVVLIEGVMSSFQNPYFFKLNLDIAKLLNAEIIFVSSLDKSYFNLKKCIKLVDIYFDSCKKNVIGIIFNKIDAPKYEYKYVFSNIFKNLNYFPFLMKLENRFSCLFKDIPFPILGCIPWNINLLSTRVVDVISHINAHVIYEGEIYIRRIKEIVICSNNLFCVLKYCNSESLLIISLNFYEALVAIYFILINRIEVSSILLTDFNEDKKLYINQHFQTLLNKCNISFFFVKSNIVEVLLDLRNFNLKVFVNDRVRIRRIQKFFVDYIDYSWLRIRKAKSLKKSFFVSSSFFCYRLIELACQHKKRIVFPEGNDSRIIRASSVCSERGIASCILLGNADIIKRIAFTEGITLHRNIQIINPLAFIEKYVSRLVELRKNKGMNEFMARKQLSNNVVFGTLMLESGDVDGLVSGVVNTTADTIRPALQIIKMVPGVSLVSSIFFMLFSDQVLIYGDCAINPNPTAEQLSEIALQSANSAITFGIEPRVAMISYATGNSGFGKDVDKVRKATLLAKKKCPSLIIDGPLQYDAAISQDVARIKAPFSSVAGNANVFIFPDLNTGNVTYKAVQRSANLISIGPILQGICKPVNDLSRGALLEDIIYTVAITSIQS</sequence>
<accession>A0A0H5C5S7</accession>
<comment type="similarity">
    <text evidence="3 12">In the C-terminal section; belongs to the phosphate acetyltransferase and butyryltransferase family.</text>
</comment>
<evidence type="ECO:0000256" key="8">
    <source>
        <dbReference type="ARBA" id="ARBA00022490"/>
    </source>
</evidence>
<evidence type="ECO:0000256" key="10">
    <source>
        <dbReference type="ARBA" id="ARBA00023315"/>
    </source>
</evidence>
<evidence type="ECO:0000256" key="13">
    <source>
        <dbReference type="SAM" id="Phobius"/>
    </source>
</evidence>
<evidence type="ECO:0000256" key="6">
    <source>
        <dbReference type="ARBA" id="ARBA00012707"/>
    </source>
</evidence>
<evidence type="ECO:0000256" key="11">
    <source>
        <dbReference type="ARBA" id="ARBA00031108"/>
    </source>
</evidence>
<dbReference type="Gene3D" id="3.40.1390.20">
    <property type="entry name" value="HprK N-terminal domain-like"/>
    <property type="match status" value="1"/>
</dbReference>
<dbReference type="GO" id="GO:0005737">
    <property type="term" value="C:cytoplasm"/>
    <property type="evidence" value="ECO:0007669"/>
    <property type="project" value="UniProtKB-SubCell"/>
</dbReference>
<organism evidence="15 16">
    <name type="scientific">Candidatus Westeberhardia cardiocondylae</name>
    <dbReference type="NCBI Taxonomy" id="1594731"/>
    <lineage>
        <taxon>Bacteria</taxon>
        <taxon>Pseudomonadati</taxon>
        <taxon>Pseudomonadota</taxon>
        <taxon>Gammaproteobacteria</taxon>
        <taxon>Enterobacterales</taxon>
        <taxon>Enterobacteriaceae</taxon>
        <taxon>ant endosymbionts</taxon>
        <taxon>Candidatus Westeberhardia</taxon>
    </lineage>
</organism>
<comment type="subunit">
    <text evidence="5">Homohexamer.</text>
</comment>
<dbReference type="PANTHER" id="PTHR43356:SF3">
    <property type="entry name" value="PHOSPHATE ACETYLTRANSFERASE"/>
    <property type="match status" value="1"/>
</dbReference>
<name>A0A0H5C5S7_9ENTR</name>
<evidence type="ECO:0000256" key="5">
    <source>
        <dbReference type="ARBA" id="ARBA00011643"/>
    </source>
</evidence>
<dbReference type="InterPro" id="IPR050500">
    <property type="entry name" value="Phos_Acetyltrans/Butyryltrans"/>
</dbReference>
<gene>
    <name evidence="15" type="primary">pta</name>
    <name evidence="15" type="ORF">WEOB_388</name>
</gene>
<proteinExistence type="inferred from homology"/>
<dbReference type="InterPro" id="IPR042112">
    <property type="entry name" value="P_AcTrfase_dom2"/>
</dbReference>
<dbReference type="Gene3D" id="3.40.50.10950">
    <property type="match status" value="1"/>
</dbReference>
<dbReference type="InterPro" id="IPR042113">
    <property type="entry name" value="P_AcTrfase_dom1"/>
</dbReference>
<dbReference type="PIRSF" id="PIRSF006107">
    <property type="entry name" value="PhpActrans_proteobac"/>
    <property type="match status" value="1"/>
</dbReference>
<dbReference type="SUPFAM" id="SSF75138">
    <property type="entry name" value="HprK N-terminal domain-like"/>
    <property type="match status" value="1"/>
</dbReference>
<evidence type="ECO:0000256" key="4">
    <source>
        <dbReference type="ARBA" id="ARBA00009786"/>
    </source>
</evidence>
<evidence type="ECO:0000256" key="9">
    <source>
        <dbReference type="ARBA" id="ARBA00022679"/>
    </source>
</evidence>
<keyword evidence="8 12" id="KW-0963">Cytoplasm</keyword>
<dbReference type="GO" id="GO:0006085">
    <property type="term" value="P:acetyl-CoA biosynthetic process"/>
    <property type="evidence" value="ECO:0007669"/>
    <property type="project" value="UniProtKB-UniPathway"/>
</dbReference>
<comment type="similarity">
    <text evidence="4 12">In the N-terminal section; belongs to the CobB/CobQ family.</text>
</comment>
<dbReference type="PATRIC" id="fig|1594731.3.peg.365"/>
<evidence type="ECO:0000313" key="16">
    <source>
        <dbReference type="Proteomes" id="UP000242753"/>
    </source>
</evidence>
<dbReference type="FunFam" id="3.40.50.10750:FF:000001">
    <property type="entry name" value="Phosphate acetyltransferase"/>
    <property type="match status" value="1"/>
</dbReference>
<dbReference type="InterPro" id="IPR027417">
    <property type="entry name" value="P-loop_NTPase"/>
</dbReference>
<evidence type="ECO:0000313" key="15">
    <source>
        <dbReference type="EMBL" id="CEN32316.1"/>
    </source>
</evidence>
<dbReference type="InterPro" id="IPR028979">
    <property type="entry name" value="Ser_kin/Pase_Hpr-like_N_sf"/>
</dbReference>
<keyword evidence="13" id="KW-0472">Membrane</keyword>
<dbReference type="Pfam" id="PF01515">
    <property type="entry name" value="PTA_PTB"/>
    <property type="match status" value="1"/>
</dbReference>
<dbReference type="GO" id="GO:0008959">
    <property type="term" value="F:phosphate acetyltransferase activity"/>
    <property type="evidence" value="ECO:0007669"/>
    <property type="project" value="UniProtKB-EC"/>
</dbReference>
<evidence type="ECO:0000256" key="3">
    <source>
        <dbReference type="ARBA" id="ARBA00008756"/>
    </source>
</evidence>
<dbReference type="InterPro" id="IPR016475">
    <property type="entry name" value="P-Actrans_bac"/>
</dbReference>
<comment type="subcellular location">
    <subcellularLocation>
        <location evidence="1 12">Cytoplasm</location>
    </subcellularLocation>
</comment>
<dbReference type="UniPathway" id="UPA00340">
    <property type="reaction ID" value="UER00459"/>
</dbReference>
<evidence type="ECO:0000256" key="7">
    <source>
        <dbReference type="ARBA" id="ARBA00021528"/>
    </source>
</evidence>
<dbReference type="NCBIfam" id="NF004167">
    <property type="entry name" value="PRK05632.1"/>
    <property type="match status" value="1"/>
</dbReference>
<comment type="pathway">
    <text evidence="2 12">Metabolic intermediate biosynthesis; acetyl-CoA biosynthesis; acetyl-CoA from acetate: step 2/2.</text>
</comment>
<dbReference type="EC" id="2.3.1.8" evidence="6 12"/>
<dbReference type="Gene3D" id="3.40.50.300">
    <property type="entry name" value="P-loop containing nucleotide triphosphate hydrolases"/>
    <property type="match status" value="1"/>
</dbReference>
<dbReference type="EMBL" id="LN774881">
    <property type="protein sequence ID" value="CEN32316.1"/>
    <property type="molecule type" value="Genomic_DNA"/>
</dbReference>
<evidence type="ECO:0000256" key="12">
    <source>
        <dbReference type="PIRNR" id="PIRNR006107"/>
    </source>
</evidence>
<dbReference type="NCBIfam" id="TIGR00651">
    <property type="entry name" value="pta"/>
    <property type="match status" value="1"/>
</dbReference>
<keyword evidence="16" id="KW-1185">Reference proteome</keyword>
<dbReference type="KEGG" id="wca:WEOB_388"/>
<dbReference type="Pfam" id="PF13500">
    <property type="entry name" value="AAA_26"/>
    <property type="match status" value="1"/>
</dbReference>
<dbReference type="AlphaFoldDB" id="A0A0H5C5S7"/>
<dbReference type="SUPFAM" id="SSF53659">
    <property type="entry name" value="Isocitrate/Isopropylmalate dehydrogenase-like"/>
    <property type="match status" value="1"/>
</dbReference>
<dbReference type="SUPFAM" id="SSF52540">
    <property type="entry name" value="P-loop containing nucleoside triphosphate hydrolases"/>
    <property type="match status" value="1"/>
</dbReference>
<dbReference type="InterPro" id="IPR004614">
    <property type="entry name" value="P_AcTrfase"/>
</dbReference>
<comment type="catalytic activity">
    <reaction evidence="12">
        <text>acetyl-CoA + phosphate = acetyl phosphate + CoA</text>
        <dbReference type="Rhea" id="RHEA:19521"/>
        <dbReference type="ChEBI" id="CHEBI:22191"/>
        <dbReference type="ChEBI" id="CHEBI:43474"/>
        <dbReference type="ChEBI" id="CHEBI:57287"/>
        <dbReference type="ChEBI" id="CHEBI:57288"/>
        <dbReference type="EC" id="2.3.1.8"/>
    </reaction>
</comment>
<dbReference type="STRING" id="1594731.WEOB_388"/>
<comment type="function">
    <text evidence="12">Involved in acetate metabolism.</text>
</comment>
<dbReference type="PANTHER" id="PTHR43356">
    <property type="entry name" value="PHOSPHATE ACETYLTRANSFERASE"/>
    <property type="match status" value="1"/>
</dbReference>
<dbReference type="Proteomes" id="UP000242753">
    <property type="component" value="Chromosome I"/>
</dbReference>
<keyword evidence="10 12" id="KW-0012">Acyltransferase</keyword>
<feature type="domain" description="Phosphate acetyl/butaryl transferase" evidence="14">
    <location>
        <begin position="397"/>
        <end position="711"/>
    </location>
</feature>
<protein>
    <recommendedName>
        <fullName evidence="7 12">Phosphate acetyltransferase</fullName>
        <ecNumber evidence="6 12">2.3.1.8</ecNumber>
    </recommendedName>
    <alternativeName>
        <fullName evidence="11 12">Phosphotransacetylase</fullName>
    </alternativeName>
</protein>
<evidence type="ECO:0000259" key="14">
    <source>
        <dbReference type="Pfam" id="PF01515"/>
    </source>
</evidence>
<keyword evidence="13" id="KW-1133">Transmembrane helix</keyword>
<dbReference type="CDD" id="cd03109">
    <property type="entry name" value="DTBS"/>
    <property type="match status" value="1"/>
</dbReference>
<evidence type="ECO:0000256" key="1">
    <source>
        <dbReference type="ARBA" id="ARBA00004496"/>
    </source>
</evidence>
<keyword evidence="13" id="KW-0812">Transmembrane</keyword>
<keyword evidence="9 12" id="KW-0808">Transferase</keyword>
<feature type="transmembrane region" description="Helical" evidence="13">
    <location>
        <begin position="6"/>
        <end position="27"/>
    </location>
</feature>
<reference evidence="16" key="1">
    <citation type="submission" date="2015-01" db="EMBL/GenBank/DDBJ databases">
        <authorList>
            <person name="Manzano-Marin A."/>
            <person name="Manzano-Marin A."/>
        </authorList>
    </citation>
    <scope>NUCLEOTIDE SEQUENCE [LARGE SCALE GENOMIC DNA]</scope>
    <source>
        <strain evidence="16">obscurior</strain>
    </source>
</reference>
<dbReference type="NCBIfam" id="NF007233">
    <property type="entry name" value="PRK09653.1"/>
    <property type="match status" value="1"/>
</dbReference>
<dbReference type="Gene3D" id="3.40.50.10750">
    <property type="entry name" value="Isocitrate/Isopropylmalate dehydrogenase-like"/>
    <property type="match status" value="1"/>
</dbReference>
<comment type="domain">
    <text evidence="12">The N-terminal region seems to be important for proper quaternary structure. The C-terminal region contains the substrate-binding site.</text>
</comment>